<proteinExistence type="predicted"/>
<feature type="region of interest" description="Disordered" evidence="1">
    <location>
        <begin position="1"/>
        <end position="21"/>
    </location>
</feature>
<feature type="transmembrane region" description="Helical" evidence="2">
    <location>
        <begin position="96"/>
        <end position="117"/>
    </location>
</feature>
<accession>A0A9D2TR19</accession>
<evidence type="ECO:0000256" key="2">
    <source>
        <dbReference type="SAM" id="Phobius"/>
    </source>
</evidence>
<feature type="transmembrane region" description="Helical" evidence="2">
    <location>
        <begin position="123"/>
        <end position="146"/>
    </location>
</feature>
<dbReference type="Proteomes" id="UP000823858">
    <property type="component" value="Unassembled WGS sequence"/>
</dbReference>
<keyword evidence="2" id="KW-0812">Transmembrane</keyword>
<reference evidence="3" key="2">
    <citation type="submission" date="2021-04" db="EMBL/GenBank/DDBJ databases">
        <authorList>
            <person name="Gilroy R."/>
        </authorList>
    </citation>
    <scope>NUCLEOTIDE SEQUENCE</scope>
    <source>
        <strain evidence="3">ChiHjej13B12-4958</strain>
    </source>
</reference>
<keyword evidence="2" id="KW-0472">Membrane</keyword>
<protein>
    <submittedName>
        <fullName evidence="3">DUF308 domain-containing protein</fullName>
    </submittedName>
</protein>
<evidence type="ECO:0000256" key="1">
    <source>
        <dbReference type="SAM" id="MobiDB-lite"/>
    </source>
</evidence>
<evidence type="ECO:0000313" key="4">
    <source>
        <dbReference type="Proteomes" id="UP000823858"/>
    </source>
</evidence>
<dbReference type="AlphaFoldDB" id="A0A9D2TR19"/>
<sequence length="154" mass="16763">MQNAHLSSCLRAGSETGPRSDGEVLRSRFLGIRWPLLLQAPERPRVAAPIDSDDETSPARFTGRVIFGAKKFTIPGGLVLTGVTQLSLPKDIRSGWSIAVGIINVLFGVLLGFLAIFNPVQNVWTLAWVAGIYMIILGIYALVLAFQVRKSTKD</sequence>
<comment type="caution">
    <text evidence="3">The sequence shown here is derived from an EMBL/GenBank/DDBJ whole genome shotgun (WGS) entry which is preliminary data.</text>
</comment>
<reference evidence="3" key="1">
    <citation type="journal article" date="2021" name="PeerJ">
        <title>Extensive microbial diversity within the chicken gut microbiome revealed by metagenomics and culture.</title>
        <authorList>
            <person name="Gilroy R."/>
            <person name="Ravi A."/>
            <person name="Getino M."/>
            <person name="Pursley I."/>
            <person name="Horton D.L."/>
            <person name="Alikhan N.F."/>
            <person name="Baker D."/>
            <person name="Gharbi K."/>
            <person name="Hall N."/>
            <person name="Watson M."/>
            <person name="Adriaenssens E.M."/>
            <person name="Foster-Nyarko E."/>
            <person name="Jarju S."/>
            <person name="Secka A."/>
            <person name="Antonio M."/>
            <person name="Oren A."/>
            <person name="Chaudhuri R.R."/>
            <person name="La Ragione R."/>
            <person name="Hildebrand F."/>
            <person name="Pallen M.J."/>
        </authorList>
    </citation>
    <scope>NUCLEOTIDE SEQUENCE</scope>
    <source>
        <strain evidence="3">ChiHjej13B12-4958</strain>
    </source>
</reference>
<evidence type="ECO:0000313" key="3">
    <source>
        <dbReference type="EMBL" id="HJC85995.1"/>
    </source>
</evidence>
<dbReference type="InterPro" id="IPR005325">
    <property type="entry name" value="DUF308_memb"/>
</dbReference>
<keyword evidence="2" id="KW-1133">Transmembrane helix</keyword>
<name>A0A9D2TR19_9CORY</name>
<gene>
    <name evidence="3" type="ORF">H9751_10735</name>
</gene>
<organism evidence="3 4">
    <name type="scientific">Candidatus Corynebacterium faecigallinarum</name>
    <dbReference type="NCBI Taxonomy" id="2838528"/>
    <lineage>
        <taxon>Bacteria</taxon>
        <taxon>Bacillati</taxon>
        <taxon>Actinomycetota</taxon>
        <taxon>Actinomycetes</taxon>
        <taxon>Mycobacteriales</taxon>
        <taxon>Corynebacteriaceae</taxon>
        <taxon>Corynebacterium</taxon>
    </lineage>
</organism>
<dbReference type="EMBL" id="DWVP01000024">
    <property type="protein sequence ID" value="HJC85995.1"/>
    <property type="molecule type" value="Genomic_DNA"/>
</dbReference>
<dbReference type="Pfam" id="PF03729">
    <property type="entry name" value="DUF308"/>
    <property type="match status" value="1"/>
</dbReference>